<feature type="region of interest" description="Disordered" evidence="1">
    <location>
        <begin position="191"/>
        <end position="226"/>
    </location>
</feature>
<dbReference type="Proteomes" id="UP000515811">
    <property type="component" value="Chromosome"/>
</dbReference>
<evidence type="ECO:0000313" key="2">
    <source>
        <dbReference type="EMBL" id="QNN55806.1"/>
    </source>
</evidence>
<accession>A0A7G9RJN1</accession>
<dbReference type="PROSITE" id="PS51257">
    <property type="entry name" value="PROKAR_LIPOPROTEIN"/>
    <property type="match status" value="1"/>
</dbReference>
<dbReference type="RefSeq" id="WP_187596079.1">
    <property type="nucleotide sequence ID" value="NZ_CP060714.1"/>
</dbReference>
<dbReference type="KEGG" id="drg:H9K76_14450"/>
<evidence type="ECO:0008006" key="4">
    <source>
        <dbReference type="Google" id="ProtNLM"/>
    </source>
</evidence>
<evidence type="ECO:0000256" key="1">
    <source>
        <dbReference type="SAM" id="MobiDB-lite"/>
    </source>
</evidence>
<protein>
    <recommendedName>
        <fullName evidence="4">Lipoprotein</fullName>
    </recommendedName>
</protein>
<evidence type="ECO:0000313" key="3">
    <source>
        <dbReference type="Proteomes" id="UP000515811"/>
    </source>
</evidence>
<feature type="compositionally biased region" description="Gly residues" evidence="1">
    <location>
        <begin position="199"/>
        <end position="226"/>
    </location>
</feature>
<sequence length="226" mass="23682">MKPRLTAAFGAVGVAAMLVLTGCAGSSEKKVEKGIAAQIKQDVTPSGDKLVSVQPYRVSCNLGQSQVQTTYQCPVIGADWTSARAGIARLTIGVPNVKDVNVTGADFHFGSSEVIRVRSKSSVQPEGSSYPATSFDVPLTFVEKLAYSPRSWVRVYTGERFSDANINTGEETGKAVESLAYFMKSVDEVSGRTPSPAAKGGGLFDRLGIGGDEGSSGGGVEGMHPR</sequence>
<proteinExistence type="predicted"/>
<reference evidence="2 3" key="1">
    <citation type="submission" date="2020-08" db="EMBL/GenBank/DDBJ databases">
        <title>Genome sequence of Diaphorobacter ruginosibacter DSM 27467T.</title>
        <authorList>
            <person name="Hyun D.-W."/>
            <person name="Bae J.-W."/>
        </authorList>
    </citation>
    <scope>NUCLEOTIDE SEQUENCE [LARGE SCALE GENOMIC DNA]</scope>
    <source>
        <strain evidence="2 3">DSM 27467</strain>
    </source>
</reference>
<name>A0A7G9RJN1_9BURK</name>
<dbReference type="AlphaFoldDB" id="A0A7G9RJN1"/>
<dbReference type="EMBL" id="CP060714">
    <property type="protein sequence ID" value="QNN55806.1"/>
    <property type="molecule type" value="Genomic_DNA"/>
</dbReference>
<gene>
    <name evidence="2" type="ORF">H9K76_14450</name>
</gene>
<keyword evidence="3" id="KW-1185">Reference proteome</keyword>
<organism evidence="2 3">
    <name type="scientific">Diaphorobacter ruginosibacter</name>
    <dbReference type="NCBI Taxonomy" id="1715720"/>
    <lineage>
        <taxon>Bacteria</taxon>
        <taxon>Pseudomonadati</taxon>
        <taxon>Pseudomonadota</taxon>
        <taxon>Betaproteobacteria</taxon>
        <taxon>Burkholderiales</taxon>
        <taxon>Comamonadaceae</taxon>
        <taxon>Diaphorobacter</taxon>
    </lineage>
</organism>